<comment type="caution">
    <text evidence="1">The sequence shown here is derived from an EMBL/GenBank/DDBJ whole genome shotgun (WGS) entry which is preliminary data.</text>
</comment>
<name>A0ABT9JCA2_9RHOB</name>
<dbReference type="SUPFAM" id="SSF52540">
    <property type="entry name" value="P-loop containing nucleoside triphosphate hydrolases"/>
    <property type="match status" value="1"/>
</dbReference>
<evidence type="ECO:0000313" key="1">
    <source>
        <dbReference type="EMBL" id="MDP5307432.1"/>
    </source>
</evidence>
<reference evidence="1 2" key="1">
    <citation type="submission" date="2023-08" db="EMBL/GenBank/DDBJ databases">
        <authorList>
            <person name="Park J.-S."/>
        </authorList>
    </citation>
    <scope>NUCLEOTIDE SEQUENCE [LARGE SCALE GENOMIC DNA]</scope>
    <source>
        <strain evidence="1 2">2205BS29-5</strain>
    </source>
</reference>
<dbReference type="RefSeq" id="WP_305963283.1">
    <property type="nucleotide sequence ID" value="NZ_JAVAMQ010000008.1"/>
</dbReference>
<dbReference type="PANTHER" id="PTHR36978:SF4">
    <property type="entry name" value="P-LOOP CONTAINING NUCLEOSIDE TRIPHOSPHATE HYDROLASE PROTEIN"/>
    <property type="match status" value="1"/>
</dbReference>
<dbReference type="Pfam" id="PF17784">
    <property type="entry name" value="Sulfotransfer_4"/>
    <property type="match status" value="1"/>
</dbReference>
<dbReference type="InterPro" id="IPR027417">
    <property type="entry name" value="P-loop_NTPase"/>
</dbReference>
<accession>A0ABT9JCA2</accession>
<dbReference type="InterPro" id="IPR040632">
    <property type="entry name" value="Sulfotransfer_4"/>
</dbReference>
<evidence type="ECO:0000313" key="2">
    <source>
        <dbReference type="Proteomes" id="UP001224997"/>
    </source>
</evidence>
<sequence length="203" mass="23135">MASKVFVIGFNKCGTTSLTQLFRKSGHAAIHCRYQVAKGQKANLAEQMFLNRSAGNPLLRGIDGRVMYSDMESNTQHWYLAAFTLFPELDAQYPRSRFILNLRDRAKWLRSRTHHNNGTYMRKFLASSGLASEDEVRALWARQWDTHLANVRAYFADKPGKLVEFDIAEDPIEKICDFLPDLKLDPAHWGKFNANAALEEPAA</sequence>
<dbReference type="PANTHER" id="PTHR36978">
    <property type="entry name" value="P-LOOP CONTAINING NUCLEOTIDE TRIPHOSPHATE HYDROLASE"/>
    <property type="match status" value="1"/>
</dbReference>
<organism evidence="1 2">
    <name type="scientific">Paracoccus spongiarum</name>
    <dbReference type="NCBI Taxonomy" id="3064387"/>
    <lineage>
        <taxon>Bacteria</taxon>
        <taxon>Pseudomonadati</taxon>
        <taxon>Pseudomonadota</taxon>
        <taxon>Alphaproteobacteria</taxon>
        <taxon>Rhodobacterales</taxon>
        <taxon>Paracoccaceae</taxon>
        <taxon>Paracoccus</taxon>
    </lineage>
</organism>
<dbReference type="Proteomes" id="UP001224997">
    <property type="component" value="Unassembled WGS sequence"/>
</dbReference>
<gene>
    <name evidence="1" type="ORF">Q5Y72_10050</name>
</gene>
<dbReference type="Gene3D" id="3.40.50.300">
    <property type="entry name" value="P-loop containing nucleotide triphosphate hydrolases"/>
    <property type="match status" value="1"/>
</dbReference>
<keyword evidence="2" id="KW-1185">Reference proteome</keyword>
<protein>
    <submittedName>
        <fullName evidence="1">Sulfotransferase</fullName>
    </submittedName>
</protein>
<proteinExistence type="predicted"/>
<dbReference type="EMBL" id="JAVAMQ010000008">
    <property type="protein sequence ID" value="MDP5307432.1"/>
    <property type="molecule type" value="Genomic_DNA"/>
</dbReference>